<sequence>MTRMKKRTAKRRKMVMRRIWVERGTAQVVEQRMEMVMVTLTIILTYESLKYNERS</sequence>
<comment type="caution">
    <text evidence="1">The sequence shown here is derived from an EMBL/GenBank/DDBJ whole genome shotgun (WGS) entry which is preliminary data.</text>
</comment>
<reference evidence="1 2" key="1">
    <citation type="submission" date="2014-10" db="EMBL/GenBank/DDBJ databases">
        <title>Draft genome of the hookworm Ancylostoma caninum.</title>
        <authorList>
            <person name="Mitreva M."/>
        </authorList>
    </citation>
    <scope>NUCLEOTIDE SEQUENCE [LARGE SCALE GENOMIC DNA]</scope>
    <source>
        <strain evidence="1 2">Baltimore</strain>
    </source>
</reference>
<keyword evidence="2" id="KW-1185">Reference proteome</keyword>
<name>A0A368GNT1_ANCCA</name>
<protein>
    <submittedName>
        <fullName evidence="1">Uncharacterized protein</fullName>
    </submittedName>
</protein>
<dbReference type="Proteomes" id="UP000252519">
    <property type="component" value="Unassembled WGS sequence"/>
</dbReference>
<evidence type="ECO:0000313" key="2">
    <source>
        <dbReference type="Proteomes" id="UP000252519"/>
    </source>
</evidence>
<proteinExistence type="predicted"/>
<dbReference type="EMBL" id="JOJR01000087">
    <property type="protein sequence ID" value="RCN46033.1"/>
    <property type="molecule type" value="Genomic_DNA"/>
</dbReference>
<gene>
    <name evidence="1" type="ORF">ANCCAN_07899</name>
</gene>
<dbReference type="AlphaFoldDB" id="A0A368GNT1"/>
<evidence type="ECO:0000313" key="1">
    <source>
        <dbReference type="EMBL" id="RCN46033.1"/>
    </source>
</evidence>
<organism evidence="1 2">
    <name type="scientific">Ancylostoma caninum</name>
    <name type="common">Dog hookworm</name>
    <dbReference type="NCBI Taxonomy" id="29170"/>
    <lineage>
        <taxon>Eukaryota</taxon>
        <taxon>Metazoa</taxon>
        <taxon>Ecdysozoa</taxon>
        <taxon>Nematoda</taxon>
        <taxon>Chromadorea</taxon>
        <taxon>Rhabditida</taxon>
        <taxon>Rhabditina</taxon>
        <taxon>Rhabditomorpha</taxon>
        <taxon>Strongyloidea</taxon>
        <taxon>Ancylostomatidae</taxon>
        <taxon>Ancylostomatinae</taxon>
        <taxon>Ancylostoma</taxon>
    </lineage>
</organism>
<accession>A0A368GNT1</accession>